<reference evidence="2" key="1">
    <citation type="journal article" date="2023" name="Mol. Phylogenet. Evol.">
        <title>Genome-scale phylogeny and comparative genomics of the fungal order Sordariales.</title>
        <authorList>
            <person name="Hensen N."/>
            <person name="Bonometti L."/>
            <person name="Westerberg I."/>
            <person name="Brannstrom I.O."/>
            <person name="Guillou S."/>
            <person name="Cros-Aarteil S."/>
            <person name="Calhoun S."/>
            <person name="Haridas S."/>
            <person name="Kuo A."/>
            <person name="Mondo S."/>
            <person name="Pangilinan J."/>
            <person name="Riley R."/>
            <person name="LaButti K."/>
            <person name="Andreopoulos B."/>
            <person name="Lipzen A."/>
            <person name="Chen C."/>
            <person name="Yan M."/>
            <person name="Daum C."/>
            <person name="Ng V."/>
            <person name="Clum A."/>
            <person name="Steindorff A."/>
            <person name="Ohm R.A."/>
            <person name="Martin F."/>
            <person name="Silar P."/>
            <person name="Natvig D.O."/>
            <person name="Lalanne C."/>
            <person name="Gautier V."/>
            <person name="Ament-Velasquez S.L."/>
            <person name="Kruys A."/>
            <person name="Hutchinson M.I."/>
            <person name="Powell A.J."/>
            <person name="Barry K."/>
            <person name="Miller A.N."/>
            <person name="Grigoriev I.V."/>
            <person name="Debuchy R."/>
            <person name="Gladieux P."/>
            <person name="Hiltunen Thoren M."/>
            <person name="Johannesson H."/>
        </authorList>
    </citation>
    <scope>NUCLEOTIDE SEQUENCE</scope>
    <source>
        <strain evidence="2">CBS 118394</strain>
    </source>
</reference>
<dbReference type="InterPro" id="IPR027417">
    <property type="entry name" value="P-loop_NTPase"/>
</dbReference>
<dbReference type="SUPFAM" id="SSF52540">
    <property type="entry name" value="P-loop containing nucleoside triphosphate hydrolases"/>
    <property type="match status" value="1"/>
</dbReference>
<dbReference type="EMBL" id="JAUEDM010000001">
    <property type="protein sequence ID" value="KAK3331156.1"/>
    <property type="molecule type" value="Genomic_DNA"/>
</dbReference>
<evidence type="ECO:0000313" key="2">
    <source>
        <dbReference type="EMBL" id="KAK3331156.1"/>
    </source>
</evidence>
<reference evidence="2" key="2">
    <citation type="submission" date="2023-06" db="EMBL/GenBank/DDBJ databases">
        <authorList>
            <consortium name="Lawrence Berkeley National Laboratory"/>
            <person name="Haridas S."/>
            <person name="Hensen N."/>
            <person name="Bonometti L."/>
            <person name="Westerberg I."/>
            <person name="Brannstrom I.O."/>
            <person name="Guillou S."/>
            <person name="Cros-Aarteil S."/>
            <person name="Calhoun S."/>
            <person name="Kuo A."/>
            <person name="Mondo S."/>
            <person name="Pangilinan J."/>
            <person name="Riley R."/>
            <person name="Labutti K."/>
            <person name="Andreopoulos B."/>
            <person name="Lipzen A."/>
            <person name="Chen C."/>
            <person name="Yanf M."/>
            <person name="Daum C."/>
            <person name="Ng V."/>
            <person name="Clum A."/>
            <person name="Steindorff A."/>
            <person name="Ohm R."/>
            <person name="Martin F."/>
            <person name="Silar P."/>
            <person name="Natvig D."/>
            <person name="Lalanne C."/>
            <person name="Gautier V."/>
            <person name="Ament-Velasquez S.L."/>
            <person name="Kruys A."/>
            <person name="Hutchinson M.I."/>
            <person name="Powell A.J."/>
            <person name="Barry K."/>
            <person name="Miller A.N."/>
            <person name="Grigoriev I.V."/>
            <person name="Debuchy R."/>
            <person name="Gladieux P."/>
            <person name="Thoren M.H."/>
            <person name="Johannesson H."/>
        </authorList>
    </citation>
    <scope>NUCLEOTIDE SEQUENCE</scope>
    <source>
        <strain evidence="2">CBS 118394</strain>
    </source>
</reference>
<organism evidence="2 3">
    <name type="scientific">Apodospora peruviana</name>
    <dbReference type="NCBI Taxonomy" id="516989"/>
    <lineage>
        <taxon>Eukaryota</taxon>
        <taxon>Fungi</taxon>
        <taxon>Dikarya</taxon>
        <taxon>Ascomycota</taxon>
        <taxon>Pezizomycotina</taxon>
        <taxon>Sordariomycetes</taxon>
        <taxon>Sordariomycetidae</taxon>
        <taxon>Sordariales</taxon>
        <taxon>Lasiosphaeriaceae</taxon>
        <taxon>Apodospora</taxon>
    </lineage>
</organism>
<feature type="compositionally biased region" description="Low complexity" evidence="1">
    <location>
        <begin position="71"/>
        <end position="83"/>
    </location>
</feature>
<dbReference type="Gene3D" id="3.40.50.300">
    <property type="entry name" value="P-loop containing nucleotide triphosphate hydrolases"/>
    <property type="match status" value="1"/>
</dbReference>
<feature type="region of interest" description="Disordered" evidence="1">
    <location>
        <begin position="1"/>
        <end position="114"/>
    </location>
</feature>
<accession>A0AAE0MFZ4</accession>
<dbReference type="Proteomes" id="UP001283341">
    <property type="component" value="Unassembled WGS sequence"/>
</dbReference>
<proteinExistence type="predicted"/>
<keyword evidence="3" id="KW-1185">Reference proteome</keyword>
<evidence type="ECO:0008006" key="4">
    <source>
        <dbReference type="Google" id="ProtNLM"/>
    </source>
</evidence>
<protein>
    <recommendedName>
        <fullName evidence="4">Zona occludens toxin N-terminal domain-containing protein</fullName>
    </recommendedName>
</protein>
<evidence type="ECO:0000313" key="3">
    <source>
        <dbReference type="Proteomes" id="UP001283341"/>
    </source>
</evidence>
<sequence>MADELENDKGKFSFEMPFPRPTENKKMPQSASVPFRAQTAPAVVAPVRHRPPTVKKEKGKEPLPPTKGYDSTSSTSLSENSMTDANCSTPSGNDSNHDENTSHDNTSSSDEETMKRHYLSLLNRRPELDELNEIKTTPIFTEAVRKYAHSLAGKGKAEKPFSQYGLVGGGISDASEGRGTTTTGKDRSNPRIFWNIAAPSSFFICGSQGSGKSHHLAVLLKNALGQCEAMANILPRPLTGIVFHYDTFISDTGGSPCEVAWLSSNPNIKVRVLCPPTNIRIMRKLYSTFPSITVQELRLNDIKEQHRAQQGAAGKGGIDWTPKKVDLSCPCVTAELAYSLSNICLSLFLEQDSAKVGRVVALDEAHKYMNELAECQTLTENLLSTIRLQRHLGARVLIATQEPTISHKLLDLCSVTVVHRFTSPD</sequence>
<evidence type="ECO:0000256" key="1">
    <source>
        <dbReference type="SAM" id="MobiDB-lite"/>
    </source>
</evidence>
<feature type="compositionally biased region" description="Polar residues" evidence="1">
    <location>
        <begin position="84"/>
        <end position="94"/>
    </location>
</feature>
<name>A0AAE0MFZ4_9PEZI</name>
<gene>
    <name evidence="2" type="ORF">B0H66DRAFT_598651</name>
</gene>
<comment type="caution">
    <text evidence="2">The sequence shown here is derived from an EMBL/GenBank/DDBJ whole genome shotgun (WGS) entry which is preliminary data.</text>
</comment>
<dbReference type="AlphaFoldDB" id="A0AAE0MFZ4"/>